<dbReference type="EMBL" id="LR796379">
    <property type="protein sequence ID" value="CAB4140159.1"/>
    <property type="molecule type" value="Genomic_DNA"/>
</dbReference>
<accession>A0A6J5M8N7</accession>
<gene>
    <name evidence="1" type="ORF">UFOVP407_32</name>
</gene>
<sequence length="65" mass="7255">MTHTPTAAPGHFYAVWQSDEPDPARDLLADVLEAWGSPAYAERLRTGETRPHDRAAMEVLRGRLP</sequence>
<evidence type="ECO:0000313" key="1">
    <source>
        <dbReference type="EMBL" id="CAB4140159.1"/>
    </source>
</evidence>
<organism evidence="1">
    <name type="scientific">uncultured Caudovirales phage</name>
    <dbReference type="NCBI Taxonomy" id="2100421"/>
    <lineage>
        <taxon>Viruses</taxon>
        <taxon>Duplodnaviria</taxon>
        <taxon>Heunggongvirae</taxon>
        <taxon>Uroviricota</taxon>
        <taxon>Caudoviricetes</taxon>
        <taxon>Peduoviridae</taxon>
        <taxon>Maltschvirus</taxon>
        <taxon>Maltschvirus maltsch</taxon>
    </lineage>
</organism>
<proteinExistence type="predicted"/>
<reference evidence="1" key="1">
    <citation type="submission" date="2020-04" db="EMBL/GenBank/DDBJ databases">
        <authorList>
            <person name="Chiriac C."/>
            <person name="Salcher M."/>
            <person name="Ghai R."/>
            <person name="Kavagutti S V."/>
        </authorList>
    </citation>
    <scope>NUCLEOTIDE SEQUENCE</scope>
</reference>
<protein>
    <submittedName>
        <fullName evidence="1">Uncharacterized protein</fullName>
    </submittedName>
</protein>
<name>A0A6J5M8N7_9CAUD</name>